<feature type="transmembrane region" description="Helical" evidence="1">
    <location>
        <begin position="6"/>
        <end position="25"/>
    </location>
</feature>
<dbReference type="PANTHER" id="PTHR36834">
    <property type="entry name" value="MEMBRANE PROTEIN-RELATED"/>
    <property type="match status" value="1"/>
</dbReference>
<reference evidence="3" key="1">
    <citation type="journal article" date="2014" name="Int. J. Syst. Evol. Microbiol.">
        <title>Complete genome sequence of Corynebacterium casei LMG S-19264T (=DSM 44701T), isolated from a smear-ripened cheese.</title>
        <authorList>
            <consortium name="US DOE Joint Genome Institute (JGI-PGF)"/>
            <person name="Walter F."/>
            <person name="Albersmeier A."/>
            <person name="Kalinowski J."/>
            <person name="Ruckert C."/>
        </authorList>
    </citation>
    <scope>NUCLEOTIDE SEQUENCE</scope>
    <source>
        <strain evidence="3">CGMCC 1.6333</strain>
    </source>
</reference>
<comment type="caution">
    <text evidence="3">The sequence shown here is derived from an EMBL/GenBank/DDBJ whole genome shotgun (WGS) entry which is preliminary data.</text>
</comment>
<dbReference type="AlphaFoldDB" id="A0A917TLS5"/>
<dbReference type="InterPro" id="IPR006976">
    <property type="entry name" value="VanZ-like"/>
</dbReference>
<gene>
    <name evidence="3" type="ORF">GCM10011351_12290</name>
</gene>
<dbReference type="InterPro" id="IPR053150">
    <property type="entry name" value="Teicoplanin_resist-assoc"/>
</dbReference>
<dbReference type="Pfam" id="PF04892">
    <property type="entry name" value="VanZ"/>
    <property type="match status" value="1"/>
</dbReference>
<proteinExistence type="predicted"/>
<name>A0A917TLS5_9BACI</name>
<sequence>MLGTVLEVSIIVGLPVTLLYIIIKFFTRSFQPVKKELVNIMMLLYTVDLIFLVWLDPSEVLVKQSYNYIPFQTISLYVNQLIEGFIPLRVIVINLLGNVVVTVPIGLWFGYKRIKVKRAMMFATAVPVVMEVGQFIFHEIGYVSRTVDIDDWILNFVGILFGYFIFKCVEKVVDR</sequence>
<dbReference type="PANTHER" id="PTHR36834:SF1">
    <property type="entry name" value="INTEGRAL MEMBRANE PROTEIN"/>
    <property type="match status" value="1"/>
</dbReference>
<keyword evidence="1" id="KW-1133">Transmembrane helix</keyword>
<dbReference type="Proteomes" id="UP000618460">
    <property type="component" value="Unassembled WGS sequence"/>
</dbReference>
<evidence type="ECO:0000259" key="2">
    <source>
        <dbReference type="Pfam" id="PF04892"/>
    </source>
</evidence>
<keyword evidence="4" id="KW-1185">Reference proteome</keyword>
<feature type="transmembrane region" description="Helical" evidence="1">
    <location>
        <begin position="121"/>
        <end position="140"/>
    </location>
</feature>
<evidence type="ECO:0000313" key="3">
    <source>
        <dbReference type="EMBL" id="GGM27936.1"/>
    </source>
</evidence>
<dbReference type="OrthoDB" id="4822551at2"/>
<evidence type="ECO:0000313" key="4">
    <source>
        <dbReference type="Proteomes" id="UP000618460"/>
    </source>
</evidence>
<accession>A0A917TLS5</accession>
<protein>
    <recommendedName>
        <fullName evidence="2">VanZ-like domain-containing protein</fullName>
    </recommendedName>
</protein>
<feature type="transmembrane region" description="Helical" evidence="1">
    <location>
        <begin position="37"/>
        <end position="55"/>
    </location>
</feature>
<feature type="domain" description="VanZ-like" evidence="2">
    <location>
        <begin position="43"/>
        <end position="168"/>
    </location>
</feature>
<dbReference type="RefSeq" id="WP_117153726.1">
    <property type="nucleotide sequence ID" value="NZ_BMLG01000004.1"/>
</dbReference>
<evidence type="ECO:0000256" key="1">
    <source>
        <dbReference type="SAM" id="Phobius"/>
    </source>
</evidence>
<feature type="transmembrane region" description="Helical" evidence="1">
    <location>
        <begin position="152"/>
        <end position="169"/>
    </location>
</feature>
<feature type="transmembrane region" description="Helical" evidence="1">
    <location>
        <begin position="86"/>
        <end position="109"/>
    </location>
</feature>
<organism evidence="3 4">
    <name type="scientific">Paraliobacillus quinghaiensis</name>
    <dbReference type="NCBI Taxonomy" id="470815"/>
    <lineage>
        <taxon>Bacteria</taxon>
        <taxon>Bacillati</taxon>
        <taxon>Bacillota</taxon>
        <taxon>Bacilli</taxon>
        <taxon>Bacillales</taxon>
        <taxon>Bacillaceae</taxon>
        <taxon>Paraliobacillus</taxon>
    </lineage>
</organism>
<keyword evidence="1" id="KW-0472">Membrane</keyword>
<keyword evidence="1" id="KW-0812">Transmembrane</keyword>
<dbReference type="EMBL" id="BMLG01000004">
    <property type="protein sequence ID" value="GGM27936.1"/>
    <property type="molecule type" value="Genomic_DNA"/>
</dbReference>
<reference evidence="3" key="2">
    <citation type="submission" date="2020-09" db="EMBL/GenBank/DDBJ databases">
        <authorList>
            <person name="Sun Q."/>
            <person name="Zhou Y."/>
        </authorList>
    </citation>
    <scope>NUCLEOTIDE SEQUENCE</scope>
    <source>
        <strain evidence="3">CGMCC 1.6333</strain>
    </source>
</reference>